<feature type="region of interest" description="Disordered" evidence="1">
    <location>
        <begin position="16"/>
        <end position="40"/>
    </location>
</feature>
<evidence type="ECO:0000313" key="3">
    <source>
        <dbReference type="Proteomes" id="UP000214365"/>
    </source>
</evidence>
<proteinExistence type="predicted"/>
<comment type="caution">
    <text evidence="2">The sequence shown here is derived from an EMBL/GenBank/DDBJ whole genome shotgun (WGS) entry which is preliminary data.</text>
</comment>
<dbReference type="EMBL" id="LFMY01000008">
    <property type="protein sequence ID" value="OKL59157.1"/>
    <property type="molecule type" value="Genomic_DNA"/>
</dbReference>
<protein>
    <submittedName>
        <fullName evidence="2">Uncharacterized protein</fullName>
    </submittedName>
</protein>
<keyword evidence="3" id="KW-1185">Reference proteome</keyword>
<gene>
    <name evidence="2" type="ORF">UA08_05562</name>
</gene>
<evidence type="ECO:0000313" key="2">
    <source>
        <dbReference type="EMBL" id="OKL59157.1"/>
    </source>
</evidence>
<feature type="compositionally biased region" description="Low complexity" evidence="1">
    <location>
        <begin position="18"/>
        <end position="32"/>
    </location>
</feature>
<dbReference type="RefSeq" id="XP_020119278.1">
    <property type="nucleotide sequence ID" value="XM_020267846.1"/>
</dbReference>
<evidence type="ECO:0000256" key="1">
    <source>
        <dbReference type="SAM" id="MobiDB-lite"/>
    </source>
</evidence>
<name>A0A225B044_TALAT</name>
<organism evidence="2 3">
    <name type="scientific">Talaromyces atroroseus</name>
    <dbReference type="NCBI Taxonomy" id="1441469"/>
    <lineage>
        <taxon>Eukaryota</taxon>
        <taxon>Fungi</taxon>
        <taxon>Dikarya</taxon>
        <taxon>Ascomycota</taxon>
        <taxon>Pezizomycotina</taxon>
        <taxon>Eurotiomycetes</taxon>
        <taxon>Eurotiomycetidae</taxon>
        <taxon>Eurotiales</taxon>
        <taxon>Trichocomaceae</taxon>
        <taxon>Talaromyces</taxon>
        <taxon>Talaromyces sect. Trachyspermi</taxon>
    </lineage>
</organism>
<reference evidence="2 3" key="1">
    <citation type="submission" date="2015-06" db="EMBL/GenBank/DDBJ databases">
        <title>Talaromyces atroroseus IBT 11181 draft genome.</title>
        <authorList>
            <person name="Rasmussen K.B."/>
            <person name="Rasmussen S."/>
            <person name="Petersen B."/>
            <person name="Sicheritz-Ponten T."/>
            <person name="Mortensen U.H."/>
            <person name="Thrane U."/>
        </authorList>
    </citation>
    <scope>NUCLEOTIDE SEQUENCE [LARGE SCALE GENOMIC DNA]</scope>
    <source>
        <strain evidence="2 3">IBT 11181</strain>
    </source>
</reference>
<dbReference type="AlphaFoldDB" id="A0A225B044"/>
<accession>A0A225B044</accession>
<dbReference type="Proteomes" id="UP000214365">
    <property type="component" value="Unassembled WGS sequence"/>
</dbReference>
<sequence>MAKYCFSSKDARKEIYPARNTSRTSNRASRSSQRVVLSSGKQRETKYIIVFKENLNGVKHPIIAYG</sequence>
<dbReference type="GeneID" id="31005318"/>